<evidence type="ECO:0000256" key="4">
    <source>
        <dbReference type="SAM" id="Phobius"/>
    </source>
</evidence>
<gene>
    <name evidence="6" type="ORF">Raf01_60360</name>
</gene>
<dbReference type="PANTHER" id="PTHR30085">
    <property type="entry name" value="AMINO ACID ABC TRANSPORTER PERMEASE"/>
    <property type="match status" value="1"/>
</dbReference>
<dbReference type="AlphaFoldDB" id="A0A8J3QWX5"/>
<dbReference type="EMBL" id="BONZ01000060">
    <property type="protein sequence ID" value="GIH17864.1"/>
    <property type="molecule type" value="Genomic_DNA"/>
</dbReference>
<dbReference type="Proteomes" id="UP000642748">
    <property type="component" value="Unassembled WGS sequence"/>
</dbReference>
<keyword evidence="2" id="KW-0813">Transport</keyword>
<accession>A0A8J3QWX5</accession>
<feature type="domain" description="Solute-binding protein family 3/N-terminal" evidence="5">
    <location>
        <begin position="46"/>
        <end position="273"/>
    </location>
</feature>
<dbReference type="PANTHER" id="PTHR30085:SF6">
    <property type="entry name" value="ABC TRANSPORTER GLUTAMINE-BINDING PROTEIN GLNH"/>
    <property type="match status" value="1"/>
</dbReference>
<dbReference type="GO" id="GO:0005576">
    <property type="term" value="C:extracellular region"/>
    <property type="evidence" value="ECO:0007669"/>
    <property type="project" value="TreeGrafter"/>
</dbReference>
<name>A0A8J3QWX5_9ACTN</name>
<keyword evidence="4" id="KW-0472">Membrane</keyword>
<dbReference type="SMART" id="SM00062">
    <property type="entry name" value="PBPb"/>
    <property type="match status" value="1"/>
</dbReference>
<organism evidence="6 7">
    <name type="scientific">Rugosimonospora africana</name>
    <dbReference type="NCBI Taxonomy" id="556532"/>
    <lineage>
        <taxon>Bacteria</taxon>
        <taxon>Bacillati</taxon>
        <taxon>Actinomycetota</taxon>
        <taxon>Actinomycetes</taxon>
        <taxon>Micromonosporales</taxon>
        <taxon>Micromonosporaceae</taxon>
        <taxon>Rugosimonospora</taxon>
    </lineage>
</organism>
<reference evidence="6" key="1">
    <citation type="submission" date="2021-01" db="EMBL/GenBank/DDBJ databases">
        <title>Whole genome shotgun sequence of Rugosimonospora africana NBRC 104875.</title>
        <authorList>
            <person name="Komaki H."/>
            <person name="Tamura T."/>
        </authorList>
    </citation>
    <scope>NUCLEOTIDE SEQUENCE</scope>
    <source>
        <strain evidence="6">NBRC 104875</strain>
    </source>
</reference>
<dbReference type="GO" id="GO:0006865">
    <property type="term" value="P:amino acid transport"/>
    <property type="evidence" value="ECO:0007669"/>
    <property type="project" value="TreeGrafter"/>
</dbReference>
<keyword evidence="4" id="KW-0812">Transmembrane</keyword>
<dbReference type="InterPro" id="IPR001638">
    <property type="entry name" value="Solute-binding_3/MltF_N"/>
</dbReference>
<dbReference type="SUPFAM" id="SSF53850">
    <property type="entry name" value="Periplasmic binding protein-like II"/>
    <property type="match status" value="1"/>
</dbReference>
<sequence length="306" mass="33846">MRVLRLGAIVAAVVLVVVVGVTLLIQTGPPSKDDLMRQAGLVGKSQLLVGVLDDEPGISYRDPQTGQYSGFDIDMTYLVASDLGFDRASVRFLPIQSKDRARMQAQDGDQFLTVDLVVASYSITSQRAAQPGVNFSASYLNTAQSVLTRRGHAPVQAWSDLTGERVCTITTSTSLLSQQNNIVKVERNKISECVTDLLAGKIDAVTTDAVILAGFVHQHPGQLMLNALGIDFDEQWGMNVGDNLALRTLVNLSLYHSRYDATDRRWEDAFERDLRPEQHDSLPQEVANDRQPPVAKVRVREWPWEK</sequence>
<keyword evidence="7" id="KW-1185">Reference proteome</keyword>
<dbReference type="Gene3D" id="3.40.190.10">
    <property type="entry name" value="Periplasmic binding protein-like II"/>
    <property type="match status" value="2"/>
</dbReference>
<dbReference type="InterPro" id="IPR051455">
    <property type="entry name" value="Bact_solute-bind_prot3"/>
</dbReference>
<feature type="transmembrane region" description="Helical" evidence="4">
    <location>
        <begin position="6"/>
        <end position="25"/>
    </location>
</feature>
<keyword evidence="4" id="KW-1133">Transmembrane helix</keyword>
<evidence type="ECO:0000259" key="5">
    <source>
        <dbReference type="SMART" id="SM00062"/>
    </source>
</evidence>
<dbReference type="GO" id="GO:0030288">
    <property type="term" value="C:outer membrane-bounded periplasmic space"/>
    <property type="evidence" value="ECO:0007669"/>
    <property type="project" value="TreeGrafter"/>
</dbReference>
<proteinExistence type="inferred from homology"/>
<comment type="caution">
    <text evidence="6">The sequence shown here is derived from an EMBL/GenBank/DDBJ whole genome shotgun (WGS) entry which is preliminary data.</text>
</comment>
<evidence type="ECO:0000313" key="6">
    <source>
        <dbReference type="EMBL" id="GIH17864.1"/>
    </source>
</evidence>
<dbReference type="Pfam" id="PF00497">
    <property type="entry name" value="SBP_bac_3"/>
    <property type="match status" value="1"/>
</dbReference>
<evidence type="ECO:0000256" key="1">
    <source>
        <dbReference type="ARBA" id="ARBA00010333"/>
    </source>
</evidence>
<keyword evidence="3" id="KW-0732">Signal</keyword>
<evidence type="ECO:0000313" key="7">
    <source>
        <dbReference type="Proteomes" id="UP000642748"/>
    </source>
</evidence>
<evidence type="ECO:0000256" key="3">
    <source>
        <dbReference type="ARBA" id="ARBA00022729"/>
    </source>
</evidence>
<protein>
    <recommendedName>
        <fullName evidence="5">Solute-binding protein family 3/N-terminal domain-containing protein</fullName>
    </recommendedName>
</protein>
<comment type="similarity">
    <text evidence="1">Belongs to the bacterial solute-binding protein 3 family.</text>
</comment>
<evidence type="ECO:0000256" key="2">
    <source>
        <dbReference type="ARBA" id="ARBA00022448"/>
    </source>
</evidence>